<gene>
    <name evidence="3" type="ORF">COEREDRAFT_83546</name>
</gene>
<keyword evidence="4" id="KW-1185">Reference proteome</keyword>
<reference evidence="3 4" key="1">
    <citation type="journal article" date="2015" name="Genome Biol. Evol.">
        <title>Phylogenomic analyses indicate that early fungi evolved digesting cell walls of algal ancestors of land plants.</title>
        <authorList>
            <person name="Chang Y."/>
            <person name="Wang S."/>
            <person name="Sekimoto S."/>
            <person name="Aerts A.L."/>
            <person name="Choi C."/>
            <person name="Clum A."/>
            <person name="LaButti K.M."/>
            <person name="Lindquist E.A."/>
            <person name="Yee Ngan C."/>
            <person name="Ohm R.A."/>
            <person name="Salamov A.A."/>
            <person name="Grigoriev I.V."/>
            <person name="Spatafora J.W."/>
            <person name="Berbee M.L."/>
        </authorList>
    </citation>
    <scope>NUCLEOTIDE SEQUENCE [LARGE SCALE GENOMIC DNA]</scope>
    <source>
        <strain evidence="3 4">NRRL 1564</strain>
    </source>
</reference>
<dbReference type="GO" id="GO:0005634">
    <property type="term" value="C:nucleus"/>
    <property type="evidence" value="ECO:0007669"/>
    <property type="project" value="InterPro"/>
</dbReference>
<protein>
    <submittedName>
        <fullName evidence="3">Uncharacterized protein</fullName>
    </submittedName>
</protein>
<dbReference type="GO" id="GO:0008081">
    <property type="term" value="F:phosphoric diester hydrolase activity"/>
    <property type="evidence" value="ECO:0007669"/>
    <property type="project" value="InterPro"/>
</dbReference>
<feature type="non-terminal residue" evidence="3">
    <location>
        <position position="215"/>
    </location>
</feature>
<dbReference type="PANTHER" id="PTHR12415">
    <property type="entry name" value="TYROSYL-DNA PHOSPHODIESTERASE 1"/>
    <property type="match status" value="1"/>
</dbReference>
<dbReference type="InterPro" id="IPR010347">
    <property type="entry name" value="Tdp1"/>
</dbReference>
<proteinExistence type="predicted"/>
<evidence type="ECO:0000313" key="3">
    <source>
        <dbReference type="EMBL" id="PIA13368.1"/>
    </source>
</evidence>
<sequence length="215" mass="24495">MHSKLMLLFYDNYVRFVASSANLFEIDWLILQNIVFIQDIPLNLNRQFAPTEFGTTLTQALRDLSVPEQVVANIIHMDLSRVAVHIVTSVPTISTRSKFHADAYGLVKLSQIARRLQQQNANIYDNSIKDPMNTELYCYGSSMGRLTNKFLSDFFCSAMGVSWSELQQKLGNRATISNIAQRVKVGFHTNYQGDTNKFGASSRVCIKFKPDFFYN</sequence>
<dbReference type="Proteomes" id="UP000242474">
    <property type="component" value="Unassembled WGS sequence"/>
</dbReference>
<dbReference type="AlphaFoldDB" id="A0A2G5B2X4"/>
<dbReference type="Gene3D" id="3.30.870.10">
    <property type="entry name" value="Endonuclease Chain A"/>
    <property type="match status" value="2"/>
</dbReference>
<dbReference type="SUPFAM" id="SSF56024">
    <property type="entry name" value="Phospholipase D/nuclease"/>
    <property type="match status" value="1"/>
</dbReference>
<evidence type="ECO:0000313" key="4">
    <source>
        <dbReference type="Proteomes" id="UP000242474"/>
    </source>
</evidence>
<feature type="active site" description="Nucleophile" evidence="1">
    <location>
        <position position="2"/>
    </location>
</feature>
<feature type="non-terminal residue" evidence="3">
    <location>
        <position position="1"/>
    </location>
</feature>
<evidence type="ECO:0000256" key="1">
    <source>
        <dbReference type="PIRSR" id="PIRSR610347-1"/>
    </source>
</evidence>
<evidence type="ECO:0000256" key="2">
    <source>
        <dbReference type="PIRSR" id="PIRSR610347-2"/>
    </source>
</evidence>
<name>A0A2G5B2X4_COERN</name>
<dbReference type="Pfam" id="PF06087">
    <property type="entry name" value="Tyr-DNA_phospho"/>
    <property type="match status" value="1"/>
</dbReference>
<dbReference type="GO" id="GO:0006281">
    <property type="term" value="P:DNA repair"/>
    <property type="evidence" value="ECO:0007669"/>
    <property type="project" value="InterPro"/>
</dbReference>
<dbReference type="OrthoDB" id="47785at2759"/>
<feature type="binding site" evidence="2">
    <location>
        <position position="4"/>
    </location>
    <ligand>
        <name>substrate</name>
    </ligand>
</feature>
<organism evidence="3 4">
    <name type="scientific">Coemansia reversa (strain ATCC 12441 / NRRL 1564)</name>
    <dbReference type="NCBI Taxonomy" id="763665"/>
    <lineage>
        <taxon>Eukaryota</taxon>
        <taxon>Fungi</taxon>
        <taxon>Fungi incertae sedis</taxon>
        <taxon>Zoopagomycota</taxon>
        <taxon>Kickxellomycotina</taxon>
        <taxon>Kickxellomycetes</taxon>
        <taxon>Kickxellales</taxon>
        <taxon>Kickxellaceae</taxon>
        <taxon>Coemansia</taxon>
    </lineage>
</organism>
<dbReference type="EMBL" id="KZ303539">
    <property type="protein sequence ID" value="PIA13368.1"/>
    <property type="molecule type" value="Genomic_DNA"/>
</dbReference>
<accession>A0A2G5B2X4</accession>